<comment type="caution">
    <text evidence="15">The sequence shown here is derived from an EMBL/GenBank/DDBJ whole genome shotgun (WGS) entry which is preliminary data.</text>
</comment>
<evidence type="ECO:0000256" key="12">
    <source>
        <dbReference type="HAMAP-Rule" id="MF_00211"/>
    </source>
</evidence>
<organism evidence="15 18">
    <name type="scientific">Phytopseudomonas dryadis</name>
    <dbReference type="NCBI Taxonomy" id="2487520"/>
    <lineage>
        <taxon>Bacteria</taxon>
        <taxon>Pseudomonadati</taxon>
        <taxon>Pseudomonadota</taxon>
        <taxon>Gammaproteobacteria</taxon>
        <taxon>Pseudomonadales</taxon>
        <taxon>Pseudomonadaceae</taxon>
        <taxon>Phytopseudomonas</taxon>
    </lineage>
</organism>
<feature type="domain" description="Glycosyl transferase family 3 N-terminal" evidence="14">
    <location>
        <begin position="4"/>
        <end position="66"/>
    </location>
</feature>
<dbReference type="SUPFAM" id="SSF47648">
    <property type="entry name" value="Nucleoside phosphorylase/phosphoribosyltransferase N-terminal domain"/>
    <property type="match status" value="1"/>
</dbReference>
<dbReference type="InterPro" id="IPR000312">
    <property type="entry name" value="Glycosyl_Trfase_fam3"/>
</dbReference>
<keyword evidence="17" id="KW-1185">Reference proteome</keyword>
<dbReference type="GO" id="GO:0000287">
    <property type="term" value="F:magnesium ion binding"/>
    <property type="evidence" value="ECO:0007669"/>
    <property type="project" value="UniProtKB-UniRule"/>
</dbReference>
<evidence type="ECO:0000256" key="7">
    <source>
        <dbReference type="ARBA" id="ARBA00022822"/>
    </source>
</evidence>
<dbReference type="GO" id="GO:0004048">
    <property type="term" value="F:anthranilate phosphoribosyltransferase activity"/>
    <property type="evidence" value="ECO:0007669"/>
    <property type="project" value="UniProtKB-UniRule"/>
</dbReference>
<keyword evidence="3 12" id="KW-0028">Amino-acid biosynthesis</keyword>
<dbReference type="FunFam" id="3.40.1030.10:FF:000002">
    <property type="entry name" value="Anthranilate phosphoribosyltransferase"/>
    <property type="match status" value="1"/>
</dbReference>
<dbReference type="EMBL" id="QJUL01000029">
    <property type="protein sequence ID" value="TBU88639.1"/>
    <property type="molecule type" value="Genomic_DNA"/>
</dbReference>
<dbReference type="RefSeq" id="WP_131177136.1">
    <property type="nucleotide sequence ID" value="NZ_QJUL01000029.1"/>
</dbReference>
<comment type="cofactor">
    <cofactor evidence="12">
        <name>Mg(2+)</name>
        <dbReference type="ChEBI" id="CHEBI:18420"/>
    </cofactor>
    <text evidence="12">Binds 2 magnesium ions per monomer.</text>
</comment>
<evidence type="ECO:0000313" key="15">
    <source>
        <dbReference type="EMBL" id="TBU88639.1"/>
    </source>
</evidence>
<feature type="binding site" evidence="12">
    <location>
        <begin position="91"/>
        <end position="94"/>
    </location>
    <ligand>
        <name>5-phospho-alpha-D-ribose 1-diphosphate</name>
        <dbReference type="ChEBI" id="CHEBI:58017"/>
    </ligand>
</feature>
<feature type="binding site" evidence="12">
    <location>
        <position position="121"/>
    </location>
    <ligand>
        <name>5-phospho-alpha-D-ribose 1-diphosphate</name>
        <dbReference type="ChEBI" id="CHEBI:58017"/>
    </ligand>
</feature>
<keyword evidence="8 12" id="KW-0460">Magnesium</keyword>
<dbReference type="AlphaFoldDB" id="A0A4Q9QXZ2"/>
<dbReference type="EC" id="2.4.2.18" evidence="12"/>
<dbReference type="Pfam" id="PF02885">
    <property type="entry name" value="Glycos_trans_3N"/>
    <property type="match status" value="1"/>
</dbReference>
<dbReference type="Gene3D" id="3.40.1030.10">
    <property type="entry name" value="Nucleoside phosphorylase/phosphoribosyltransferase catalytic domain"/>
    <property type="match status" value="1"/>
</dbReference>
<accession>A0A4Q9QXZ2</accession>
<feature type="binding site" evidence="12">
    <location>
        <begin position="84"/>
        <end position="85"/>
    </location>
    <ligand>
        <name>5-phospho-alpha-D-ribose 1-diphosphate</name>
        <dbReference type="ChEBI" id="CHEBI:58017"/>
    </ligand>
</feature>
<feature type="binding site" evidence="12">
    <location>
        <position position="167"/>
    </location>
    <ligand>
        <name>anthranilate</name>
        <dbReference type="ChEBI" id="CHEBI:16567"/>
        <label>2</label>
    </ligand>
</feature>
<evidence type="ECO:0000256" key="10">
    <source>
        <dbReference type="ARBA" id="ARBA00052328"/>
    </source>
</evidence>
<dbReference type="NCBIfam" id="TIGR01245">
    <property type="entry name" value="trpD"/>
    <property type="match status" value="1"/>
</dbReference>
<dbReference type="InterPro" id="IPR017459">
    <property type="entry name" value="Glycosyl_Trfase_fam3_N_dom"/>
</dbReference>
<proteinExistence type="inferred from homology"/>
<evidence type="ECO:0000256" key="8">
    <source>
        <dbReference type="ARBA" id="ARBA00022842"/>
    </source>
</evidence>
<dbReference type="EMBL" id="QJUM01000029">
    <property type="protein sequence ID" value="TBV01657.1"/>
    <property type="molecule type" value="Genomic_DNA"/>
</dbReference>
<evidence type="ECO:0000256" key="9">
    <source>
        <dbReference type="ARBA" id="ARBA00023141"/>
    </source>
</evidence>
<evidence type="ECO:0000259" key="13">
    <source>
        <dbReference type="Pfam" id="PF00591"/>
    </source>
</evidence>
<dbReference type="PANTHER" id="PTHR43285">
    <property type="entry name" value="ANTHRANILATE PHOSPHORIBOSYLTRANSFERASE"/>
    <property type="match status" value="1"/>
</dbReference>
<dbReference type="Proteomes" id="UP000293172">
    <property type="component" value="Unassembled WGS sequence"/>
</dbReference>
<dbReference type="Gene3D" id="1.20.970.10">
    <property type="entry name" value="Transferase, Pyrimidine Nucleoside Phosphorylase, Chain C"/>
    <property type="match status" value="1"/>
</dbReference>
<dbReference type="GO" id="GO:0000162">
    <property type="term" value="P:L-tryptophan biosynthetic process"/>
    <property type="evidence" value="ECO:0007669"/>
    <property type="project" value="UniProtKB-UniRule"/>
</dbReference>
<feature type="domain" description="Glycosyl transferase family 3" evidence="13">
    <location>
        <begin position="75"/>
        <end position="328"/>
    </location>
</feature>
<comment type="similarity">
    <text evidence="11">In the C-terminal section; belongs to the anthranilate phosphoribosyltransferase family.</text>
</comment>
<evidence type="ECO:0000256" key="11">
    <source>
        <dbReference type="ARBA" id="ARBA00061188"/>
    </source>
</evidence>
<gene>
    <name evidence="12 15" type="primary">trpD</name>
    <name evidence="16" type="ORF">DNK34_20585</name>
    <name evidence="15" type="ORF">DNK44_18065</name>
</gene>
<comment type="pathway">
    <text evidence="1 12">Amino-acid biosynthesis; L-tryptophan biosynthesis; L-tryptophan from chorismate: step 2/5.</text>
</comment>
<keyword evidence="5 12" id="KW-0808">Transferase</keyword>
<name>A0A4Q9QXZ2_9GAMM</name>
<evidence type="ECO:0000256" key="5">
    <source>
        <dbReference type="ARBA" id="ARBA00022679"/>
    </source>
</evidence>
<keyword evidence="6 12" id="KW-0479">Metal-binding</keyword>
<feature type="binding site" evidence="12">
    <location>
        <position position="112"/>
    </location>
    <ligand>
        <name>anthranilate</name>
        <dbReference type="ChEBI" id="CHEBI:16567"/>
        <label>1</label>
    </ligand>
</feature>
<evidence type="ECO:0000256" key="3">
    <source>
        <dbReference type="ARBA" id="ARBA00022605"/>
    </source>
</evidence>
<dbReference type="Pfam" id="PF00591">
    <property type="entry name" value="Glycos_transf_3"/>
    <property type="match status" value="1"/>
</dbReference>
<dbReference type="HAMAP" id="MF_00211">
    <property type="entry name" value="TrpD"/>
    <property type="match status" value="1"/>
</dbReference>
<evidence type="ECO:0000256" key="4">
    <source>
        <dbReference type="ARBA" id="ARBA00022676"/>
    </source>
</evidence>
<dbReference type="UniPathway" id="UPA00035">
    <property type="reaction ID" value="UER00041"/>
</dbReference>
<dbReference type="PANTHER" id="PTHR43285:SF2">
    <property type="entry name" value="ANTHRANILATE PHOSPHORIBOSYLTRANSFERASE"/>
    <property type="match status" value="1"/>
</dbReference>
<reference evidence="17 18" key="1">
    <citation type="submission" date="2018-06" db="EMBL/GenBank/DDBJ databases">
        <title>Three novel Pseudomonas species isolated from symptomatic oak.</title>
        <authorList>
            <person name="Bueno-Gonzalez V."/>
            <person name="Brady C."/>
        </authorList>
    </citation>
    <scope>NUCLEOTIDE SEQUENCE [LARGE SCALE GENOMIC DNA]</scope>
    <source>
        <strain evidence="16 17">P26B</strain>
        <strain evidence="15 18">P6B</strain>
    </source>
</reference>
<evidence type="ECO:0000313" key="18">
    <source>
        <dbReference type="Proteomes" id="UP000293172"/>
    </source>
</evidence>
<evidence type="ECO:0000256" key="6">
    <source>
        <dbReference type="ARBA" id="ARBA00022723"/>
    </source>
</evidence>
<feature type="binding site" evidence="12">
    <location>
        <position position="93"/>
    </location>
    <ligand>
        <name>Mg(2+)</name>
        <dbReference type="ChEBI" id="CHEBI:18420"/>
        <label>1</label>
    </ligand>
</feature>
<comment type="function">
    <text evidence="12">Catalyzes the transfer of the phosphoribosyl group of 5-phosphorylribose-1-pyrophosphate (PRPP) to anthranilate to yield N-(5'-phosphoribosyl)-anthranilate (PRA).</text>
</comment>
<dbReference type="OrthoDB" id="9806430at2"/>
<dbReference type="InterPro" id="IPR035902">
    <property type="entry name" value="Nuc_phospho_transferase"/>
</dbReference>
<sequence length="348" mass="37163">MNIKEALDRIVGQLDLSTEEMQDVMREIMTGQCTDAQIGAFLMGLRMKSETIDEIVGAAKIMRELAAPVRIDAERLVDTCGTGGDGMNIFNVSTAAAFVVAAAGGKVAKHGNRAVSGKSGSADLLEEAGVYLDLTPEQVARCVEGVGVGFMFAPAHHGAMKHAIAPRRELGLRTLFNMLGPMTNPAGVRHQVIGVFSQALCRPMAEVLQRLGSEHVLVVHAQDGLDEISLAAPTFIAELKDGVVSEYRIQPEDFGIKSQSLIGLTVDSAEQSLALIRDALGRRKTENGQKAADMIVLNAGAALYAADHAESLRDGLHLAHDALHTGLAREKLEELVSFTAVFKQENEG</sequence>
<evidence type="ECO:0000313" key="17">
    <source>
        <dbReference type="Proteomes" id="UP000291334"/>
    </source>
</evidence>
<comment type="caution">
    <text evidence="12">Lacks conserved residue(s) required for the propagation of feature annotation.</text>
</comment>
<evidence type="ECO:0000259" key="14">
    <source>
        <dbReference type="Pfam" id="PF02885"/>
    </source>
</evidence>
<comment type="catalytic activity">
    <reaction evidence="10 12">
        <text>N-(5-phospho-beta-D-ribosyl)anthranilate + diphosphate = 5-phospho-alpha-D-ribose 1-diphosphate + anthranilate</text>
        <dbReference type="Rhea" id="RHEA:11768"/>
        <dbReference type="ChEBI" id="CHEBI:16567"/>
        <dbReference type="ChEBI" id="CHEBI:18277"/>
        <dbReference type="ChEBI" id="CHEBI:33019"/>
        <dbReference type="ChEBI" id="CHEBI:58017"/>
        <dbReference type="EC" id="2.4.2.18"/>
    </reaction>
</comment>
<dbReference type="FunFam" id="1.20.970.10:FF:000006">
    <property type="entry name" value="Anthranilate phosphoribosyltransferase"/>
    <property type="match status" value="1"/>
</dbReference>
<dbReference type="Proteomes" id="UP000291334">
    <property type="component" value="Unassembled WGS sequence"/>
</dbReference>
<keyword evidence="7 12" id="KW-0822">Tryptophan biosynthesis</keyword>
<dbReference type="InterPro" id="IPR005940">
    <property type="entry name" value="Anthranilate_Pribosyl_Tfrase"/>
</dbReference>
<comment type="subunit">
    <text evidence="2 12">Homodimer.</text>
</comment>
<feature type="binding site" evidence="12">
    <location>
        <position position="226"/>
    </location>
    <ligand>
        <name>Mg(2+)</name>
        <dbReference type="ChEBI" id="CHEBI:18420"/>
        <label>2</label>
    </ligand>
</feature>
<feature type="binding site" evidence="12">
    <location>
        <begin position="109"/>
        <end position="117"/>
    </location>
    <ligand>
        <name>5-phospho-alpha-D-ribose 1-diphosphate</name>
        <dbReference type="ChEBI" id="CHEBI:58017"/>
    </ligand>
</feature>
<feature type="binding site" evidence="12">
    <location>
        <position position="81"/>
    </location>
    <ligand>
        <name>5-phospho-alpha-D-ribose 1-diphosphate</name>
        <dbReference type="ChEBI" id="CHEBI:58017"/>
    </ligand>
</feature>
<evidence type="ECO:0000256" key="2">
    <source>
        <dbReference type="ARBA" id="ARBA00011738"/>
    </source>
</evidence>
<feature type="binding site" evidence="12">
    <location>
        <position position="81"/>
    </location>
    <ligand>
        <name>anthranilate</name>
        <dbReference type="ChEBI" id="CHEBI:16567"/>
        <label>1</label>
    </ligand>
</feature>
<feature type="binding site" evidence="12">
    <location>
        <position position="227"/>
    </location>
    <ligand>
        <name>Mg(2+)</name>
        <dbReference type="ChEBI" id="CHEBI:18420"/>
        <label>1</label>
    </ligand>
</feature>
<evidence type="ECO:0000313" key="16">
    <source>
        <dbReference type="EMBL" id="TBV01657.1"/>
    </source>
</evidence>
<dbReference type="GO" id="GO:0005829">
    <property type="term" value="C:cytosol"/>
    <property type="evidence" value="ECO:0007669"/>
    <property type="project" value="TreeGrafter"/>
</dbReference>
<feature type="binding site" evidence="12">
    <location>
        <position position="227"/>
    </location>
    <ligand>
        <name>Mg(2+)</name>
        <dbReference type="ChEBI" id="CHEBI:18420"/>
        <label>2</label>
    </ligand>
</feature>
<comment type="similarity">
    <text evidence="12">Belongs to the anthranilate phosphoribosyltransferase family.</text>
</comment>
<protein>
    <recommendedName>
        <fullName evidence="12">Anthranilate phosphoribosyltransferase</fullName>
        <ecNumber evidence="12">2.4.2.18</ecNumber>
    </recommendedName>
</protein>
<dbReference type="SUPFAM" id="SSF52418">
    <property type="entry name" value="Nucleoside phosphorylase/phosphoribosyltransferase catalytic domain"/>
    <property type="match status" value="1"/>
</dbReference>
<dbReference type="InterPro" id="IPR036320">
    <property type="entry name" value="Glycosyl_Trfase_fam3_N_dom_sf"/>
</dbReference>
<evidence type="ECO:0000256" key="1">
    <source>
        <dbReference type="ARBA" id="ARBA00004907"/>
    </source>
</evidence>
<keyword evidence="4 12" id="KW-0328">Glycosyltransferase</keyword>
<keyword evidence="9 12" id="KW-0057">Aromatic amino acid biosynthesis</keyword>